<gene>
    <name evidence="2" type="ORF">GCM10010979_15590</name>
</gene>
<dbReference type="PANTHER" id="PTHR38011">
    <property type="entry name" value="DIHYDROFOLATE REDUCTASE FAMILY PROTEIN (AFU_ORTHOLOGUE AFUA_8G06820)"/>
    <property type="match status" value="1"/>
</dbReference>
<dbReference type="InterPro" id="IPR050765">
    <property type="entry name" value="Riboflavin_Biosynth_HTPR"/>
</dbReference>
<dbReference type="InterPro" id="IPR024072">
    <property type="entry name" value="DHFR-like_dom_sf"/>
</dbReference>
<dbReference type="Gene3D" id="3.40.430.10">
    <property type="entry name" value="Dihydrofolate Reductase, subunit A"/>
    <property type="match status" value="1"/>
</dbReference>
<comment type="caution">
    <text evidence="2">The sequence shown here is derived from an EMBL/GenBank/DDBJ whole genome shotgun (WGS) entry which is preliminary data.</text>
</comment>
<dbReference type="AlphaFoldDB" id="A0A916WIS1"/>
<protein>
    <submittedName>
        <fullName evidence="2">Deaminase</fullName>
    </submittedName>
</protein>
<dbReference type="Proteomes" id="UP000606922">
    <property type="component" value="Unassembled WGS sequence"/>
</dbReference>
<proteinExistence type="predicted"/>
<dbReference type="SUPFAM" id="SSF53597">
    <property type="entry name" value="Dihydrofolate reductase-like"/>
    <property type="match status" value="1"/>
</dbReference>
<sequence>MGTVYSTASMSLDGYIAYDDDDPGALFDWYQAGGIEMTTAMDDLTFHVTEPSHDYLRDQTLALGAIVVGRRLFDVTDGWKGRHPYDVPVVVMTHEPPADWSYTGAKDFHFVTDGVEAAIRVAQTIAGRREVSVAAGEVATQALEAGLLDEVRIDLAPVVLGSGRPYFTGGSTRVLDEPTTIIQTARVTHLVYPVPRG</sequence>
<dbReference type="Pfam" id="PF01872">
    <property type="entry name" value="RibD_C"/>
    <property type="match status" value="1"/>
</dbReference>
<dbReference type="GO" id="GO:0008703">
    <property type="term" value="F:5-amino-6-(5-phosphoribosylamino)uracil reductase activity"/>
    <property type="evidence" value="ECO:0007669"/>
    <property type="project" value="InterPro"/>
</dbReference>
<dbReference type="RefSeq" id="WP_188510075.1">
    <property type="nucleotide sequence ID" value="NZ_BMGB01000001.1"/>
</dbReference>
<dbReference type="EMBL" id="BMGB01000001">
    <property type="protein sequence ID" value="GGB01861.1"/>
    <property type="molecule type" value="Genomic_DNA"/>
</dbReference>
<dbReference type="InterPro" id="IPR002734">
    <property type="entry name" value="RibDG_C"/>
</dbReference>
<accession>A0A916WIS1</accession>
<dbReference type="GO" id="GO:0009231">
    <property type="term" value="P:riboflavin biosynthetic process"/>
    <property type="evidence" value="ECO:0007669"/>
    <property type="project" value="InterPro"/>
</dbReference>
<evidence type="ECO:0000313" key="2">
    <source>
        <dbReference type="EMBL" id="GGB01861.1"/>
    </source>
</evidence>
<keyword evidence="3" id="KW-1185">Reference proteome</keyword>
<reference evidence="2" key="1">
    <citation type="journal article" date="2014" name="Int. J. Syst. Evol. Microbiol.">
        <title>Complete genome sequence of Corynebacterium casei LMG S-19264T (=DSM 44701T), isolated from a smear-ripened cheese.</title>
        <authorList>
            <consortium name="US DOE Joint Genome Institute (JGI-PGF)"/>
            <person name="Walter F."/>
            <person name="Albersmeier A."/>
            <person name="Kalinowski J."/>
            <person name="Ruckert C."/>
        </authorList>
    </citation>
    <scope>NUCLEOTIDE SEQUENCE</scope>
    <source>
        <strain evidence="2">CGMCC 1.12813</strain>
    </source>
</reference>
<evidence type="ECO:0000259" key="1">
    <source>
        <dbReference type="Pfam" id="PF01872"/>
    </source>
</evidence>
<dbReference type="PANTHER" id="PTHR38011:SF12">
    <property type="entry name" value="BIFUNCTIONAL DEAMINASE-REDUCTASE DOMAIN PROTEIN"/>
    <property type="match status" value="1"/>
</dbReference>
<organism evidence="2 3">
    <name type="scientific">Conyzicola nivalis</name>
    <dbReference type="NCBI Taxonomy" id="1477021"/>
    <lineage>
        <taxon>Bacteria</taxon>
        <taxon>Bacillati</taxon>
        <taxon>Actinomycetota</taxon>
        <taxon>Actinomycetes</taxon>
        <taxon>Micrococcales</taxon>
        <taxon>Microbacteriaceae</taxon>
        <taxon>Conyzicola</taxon>
    </lineage>
</organism>
<feature type="domain" description="Bacterial bifunctional deaminase-reductase C-terminal" evidence="1">
    <location>
        <begin position="4"/>
        <end position="174"/>
    </location>
</feature>
<name>A0A916WIS1_9MICO</name>
<reference evidence="2" key="2">
    <citation type="submission" date="2020-09" db="EMBL/GenBank/DDBJ databases">
        <authorList>
            <person name="Sun Q."/>
            <person name="Zhou Y."/>
        </authorList>
    </citation>
    <scope>NUCLEOTIDE SEQUENCE</scope>
    <source>
        <strain evidence="2">CGMCC 1.12813</strain>
    </source>
</reference>
<evidence type="ECO:0000313" key="3">
    <source>
        <dbReference type="Proteomes" id="UP000606922"/>
    </source>
</evidence>